<evidence type="ECO:0000256" key="5">
    <source>
        <dbReference type="ARBA" id="ARBA00022840"/>
    </source>
</evidence>
<dbReference type="SUPFAM" id="SSF53067">
    <property type="entry name" value="Actin-like ATPase domain"/>
    <property type="match status" value="2"/>
</dbReference>
<evidence type="ECO:0000256" key="1">
    <source>
        <dbReference type="ARBA" id="ARBA00009156"/>
    </source>
</evidence>
<dbReference type="GO" id="GO:0004370">
    <property type="term" value="F:glycerol kinase activity"/>
    <property type="evidence" value="ECO:0007669"/>
    <property type="project" value="TreeGrafter"/>
</dbReference>
<dbReference type="PANTHER" id="PTHR10196:SF93">
    <property type="entry name" value="L-RHAMNULOKINASE"/>
    <property type="match status" value="1"/>
</dbReference>
<dbReference type="AlphaFoldDB" id="A0A7Y9GK83"/>
<dbReference type="InterPro" id="IPR018484">
    <property type="entry name" value="FGGY_N"/>
</dbReference>
<dbReference type="Gene3D" id="3.30.420.40">
    <property type="match status" value="2"/>
</dbReference>
<dbReference type="GO" id="GO:0008993">
    <property type="term" value="F:rhamnulokinase activity"/>
    <property type="evidence" value="ECO:0007669"/>
    <property type="project" value="UniProtKB-EC"/>
</dbReference>
<dbReference type="InterPro" id="IPR043129">
    <property type="entry name" value="ATPase_NBD"/>
</dbReference>
<dbReference type="GO" id="GO:0005829">
    <property type="term" value="C:cytosol"/>
    <property type="evidence" value="ECO:0007669"/>
    <property type="project" value="TreeGrafter"/>
</dbReference>
<evidence type="ECO:0000313" key="11">
    <source>
        <dbReference type="Proteomes" id="UP000576969"/>
    </source>
</evidence>
<keyword evidence="3" id="KW-0547">Nucleotide-binding</keyword>
<dbReference type="GO" id="GO:0019301">
    <property type="term" value="P:rhamnose catabolic process"/>
    <property type="evidence" value="ECO:0007669"/>
    <property type="project" value="InterPro"/>
</dbReference>
<dbReference type="GO" id="GO:0006071">
    <property type="term" value="P:glycerol metabolic process"/>
    <property type="evidence" value="ECO:0007669"/>
    <property type="project" value="TreeGrafter"/>
</dbReference>
<keyword evidence="4 10" id="KW-0418">Kinase</keyword>
<proteinExistence type="inferred from homology"/>
<evidence type="ECO:0000313" key="10">
    <source>
        <dbReference type="EMBL" id="NYE17988.1"/>
    </source>
</evidence>
<dbReference type="RefSeq" id="WP_179486443.1">
    <property type="nucleotide sequence ID" value="NZ_JACCBV010000001.1"/>
</dbReference>
<keyword evidence="6" id="KW-1015">Disulfide bond</keyword>
<dbReference type="EMBL" id="JACCBV010000001">
    <property type="protein sequence ID" value="NYE17988.1"/>
    <property type="molecule type" value="Genomic_DNA"/>
</dbReference>
<reference evidence="10 11" key="1">
    <citation type="submission" date="2020-07" db="EMBL/GenBank/DDBJ databases">
        <title>Sequencing the genomes of 1000 actinobacteria strains.</title>
        <authorList>
            <person name="Klenk H.-P."/>
        </authorList>
    </citation>
    <scope>NUCLEOTIDE SEQUENCE [LARGE SCALE GENOMIC DNA]</scope>
    <source>
        <strain evidence="10 11">DSM 24662</strain>
    </source>
</reference>
<feature type="domain" description="Carbohydrate kinase FGGY C-terminal" evidence="9">
    <location>
        <begin position="250"/>
        <end position="446"/>
    </location>
</feature>
<dbReference type="InterPro" id="IPR013449">
    <property type="entry name" value="Rhamnulokinase"/>
</dbReference>
<evidence type="ECO:0000256" key="7">
    <source>
        <dbReference type="ARBA" id="ARBA00023308"/>
    </source>
</evidence>
<evidence type="ECO:0000256" key="4">
    <source>
        <dbReference type="ARBA" id="ARBA00022777"/>
    </source>
</evidence>
<dbReference type="Pfam" id="PF02782">
    <property type="entry name" value="FGGY_C"/>
    <property type="match status" value="1"/>
</dbReference>
<evidence type="ECO:0000259" key="8">
    <source>
        <dbReference type="Pfam" id="PF00370"/>
    </source>
</evidence>
<feature type="domain" description="Carbohydrate kinase FGGY N-terminal" evidence="8">
    <location>
        <begin position="7"/>
        <end position="240"/>
    </location>
</feature>
<dbReference type="Pfam" id="PF00370">
    <property type="entry name" value="FGGY_N"/>
    <property type="match status" value="1"/>
</dbReference>
<keyword evidence="7" id="KW-0684">Rhamnose metabolism</keyword>
<dbReference type="CDD" id="cd07771">
    <property type="entry name" value="ASKHA_NBD_FGGY_RhaB-like"/>
    <property type="match status" value="1"/>
</dbReference>
<comment type="caution">
    <text evidence="10">The sequence shown here is derived from an EMBL/GenBank/DDBJ whole genome shotgun (WGS) entry which is preliminary data.</text>
</comment>
<protein>
    <submittedName>
        <fullName evidence="10">Rhamnulokinase</fullName>
        <ecNumber evidence="10">2.7.1.5</ecNumber>
    </submittedName>
</protein>
<evidence type="ECO:0000256" key="3">
    <source>
        <dbReference type="ARBA" id="ARBA00022741"/>
    </source>
</evidence>
<dbReference type="InterPro" id="IPR018485">
    <property type="entry name" value="FGGY_C"/>
</dbReference>
<organism evidence="10 11">
    <name type="scientific">Microbacterium immunditiarum</name>
    <dbReference type="NCBI Taxonomy" id="337480"/>
    <lineage>
        <taxon>Bacteria</taxon>
        <taxon>Bacillati</taxon>
        <taxon>Actinomycetota</taxon>
        <taxon>Actinomycetes</taxon>
        <taxon>Micrococcales</taxon>
        <taxon>Microbacteriaceae</taxon>
        <taxon>Microbacterium</taxon>
    </lineage>
</organism>
<keyword evidence="5" id="KW-0067">ATP-binding</keyword>
<dbReference type="PANTHER" id="PTHR10196">
    <property type="entry name" value="SUGAR KINASE"/>
    <property type="match status" value="1"/>
</dbReference>
<keyword evidence="11" id="KW-1185">Reference proteome</keyword>
<gene>
    <name evidence="10" type="ORF">BJ991_000016</name>
</gene>
<comment type="similarity">
    <text evidence="1">Belongs to the FGGY kinase family.</text>
</comment>
<dbReference type="Proteomes" id="UP000576969">
    <property type="component" value="Unassembled WGS sequence"/>
</dbReference>
<dbReference type="EC" id="2.7.1.5" evidence="10"/>
<evidence type="ECO:0000259" key="9">
    <source>
        <dbReference type="Pfam" id="PF02782"/>
    </source>
</evidence>
<name>A0A7Y9GK83_9MICO</name>
<accession>A0A7Y9GK83</accession>
<sequence>MSRAFAAVDLGATSGRVIVGRVADGLLRTTHLARFGNDPVRTRDGLHWNVLELYRQLLLGLAAAERDAPGEIASVGIDSWAVDYGLMRGGRLLGMPFHYRDARNEAGVAAVHDIVGPADLYQRNGLQHLPFNTLFQLAAEGDLLGMADRMLLIPDLLTYWLTGAEVAERTNASTTGLLDPGTREWDVRLAEELGIPSRILPPLVDPGTTLGALDPAAALSVGRALEVVAVGSHDTASAVVAIPNPGGQFAYISCGTWGLVGLELDRPVLTEDARLANFTNEGGVDGRTRFLHNVMGLWLLSESLRHWEPGATDAQRSSLLSELLEQAGRVRGPVPVFDADDSVFLPPGDIPGRIRAWCRQHEQPVPQGRDEIVRSIVESLAAAFATTVEQAAVLADVEIHVIHIVGGGAQNTLLCQATANRTGLPVVAGPVEATAMGNLLVQARAAGEVAPDLGELRAVVARSAPVARYAPERTG</sequence>
<evidence type="ECO:0000256" key="6">
    <source>
        <dbReference type="ARBA" id="ARBA00023157"/>
    </source>
</evidence>
<evidence type="ECO:0000256" key="2">
    <source>
        <dbReference type="ARBA" id="ARBA00022679"/>
    </source>
</evidence>
<keyword evidence="2 10" id="KW-0808">Transferase</keyword>
<dbReference type="GO" id="GO:0005524">
    <property type="term" value="F:ATP binding"/>
    <property type="evidence" value="ECO:0007669"/>
    <property type="project" value="UniProtKB-KW"/>
</dbReference>